<keyword evidence="4" id="KW-1185">Reference proteome</keyword>
<organism evidence="3 4">
    <name type="scientific">Paralvinella palmiformis</name>
    <dbReference type="NCBI Taxonomy" id="53620"/>
    <lineage>
        <taxon>Eukaryota</taxon>
        <taxon>Metazoa</taxon>
        <taxon>Spiralia</taxon>
        <taxon>Lophotrochozoa</taxon>
        <taxon>Annelida</taxon>
        <taxon>Polychaeta</taxon>
        <taxon>Sedentaria</taxon>
        <taxon>Canalipalpata</taxon>
        <taxon>Terebellida</taxon>
        <taxon>Terebelliformia</taxon>
        <taxon>Alvinellidae</taxon>
        <taxon>Paralvinella</taxon>
    </lineage>
</organism>
<feature type="chain" id="PRO_5042004514" description="Apple domain-containing protein" evidence="1">
    <location>
        <begin position="20"/>
        <end position="104"/>
    </location>
</feature>
<dbReference type="SUPFAM" id="SSF57414">
    <property type="entry name" value="Hairpin loop containing domain-like"/>
    <property type="match status" value="1"/>
</dbReference>
<evidence type="ECO:0000259" key="2">
    <source>
        <dbReference type="Pfam" id="PF00024"/>
    </source>
</evidence>
<name>A0AAD9ISQ4_9ANNE</name>
<evidence type="ECO:0000313" key="4">
    <source>
        <dbReference type="Proteomes" id="UP001208570"/>
    </source>
</evidence>
<evidence type="ECO:0000313" key="3">
    <source>
        <dbReference type="EMBL" id="KAK2139941.1"/>
    </source>
</evidence>
<feature type="domain" description="Apple" evidence="2">
    <location>
        <begin position="45"/>
        <end position="86"/>
    </location>
</feature>
<accession>A0AAD9ISQ4</accession>
<reference evidence="3" key="1">
    <citation type="journal article" date="2023" name="Mol. Biol. Evol.">
        <title>Third-Generation Sequencing Reveals the Adaptive Role of the Epigenome in Three Deep-Sea Polychaetes.</title>
        <authorList>
            <person name="Perez M."/>
            <person name="Aroh O."/>
            <person name="Sun Y."/>
            <person name="Lan Y."/>
            <person name="Juniper S.K."/>
            <person name="Young C.R."/>
            <person name="Angers B."/>
            <person name="Qian P.Y."/>
        </authorList>
    </citation>
    <scope>NUCLEOTIDE SEQUENCE</scope>
    <source>
        <strain evidence="3">P08H-3</strain>
    </source>
</reference>
<proteinExistence type="predicted"/>
<dbReference type="Gene3D" id="3.50.4.10">
    <property type="entry name" value="Hepatocyte Growth Factor"/>
    <property type="match status" value="1"/>
</dbReference>
<keyword evidence="1" id="KW-0732">Signal</keyword>
<evidence type="ECO:0000256" key="1">
    <source>
        <dbReference type="SAM" id="SignalP"/>
    </source>
</evidence>
<dbReference type="Proteomes" id="UP001208570">
    <property type="component" value="Unassembled WGS sequence"/>
</dbReference>
<dbReference type="AlphaFoldDB" id="A0AAD9ISQ4"/>
<protein>
    <recommendedName>
        <fullName evidence="2">Apple domain-containing protein</fullName>
    </recommendedName>
</protein>
<dbReference type="EMBL" id="JAODUP010001547">
    <property type="protein sequence ID" value="KAK2139941.1"/>
    <property type="molecule type" value="Genomic_DNA"/>
</dbReference>
<sequence length="104" mass="11831">MQMNASLIILIICLQSFDAGDMLHTKITYYKEMGKRPSVNSKFSYLENLPTIVECLHRCSIDHRCKTIVYYKRSGSCTLYNSSKESYEMSNAATIVGQVNNFAT</sequence>
<dbReference type="Pfam" id="PF00024">
    <property type="entry name" value="PAN_1"/>
    <property type="match status" value="1"/>
</dbReference>
<gene>
    <name evidence="3" type="ORF">LSH36_1547g00001</name>
</gene>
<comment type="caution">
    <text evidence="3">The sequence shown here is derived from an EMBL/GenBank/DDBJ whole genome shotgun (WGS) entry which is preliminary data.</text>
</comment>
<dbReference type="InterPro" id="IPR003609">
    <property type="entry name" value="Pan_app"/>
</dbReference>
<feature type="signal peptide" evidence="1">
    <location>
        <begin position="1"/>
        <end position="19"/>
    </location>
</feature>